<name>A0A437D9H0_ORYJA</name>
<reference evidence="9 10" key="1">
    <citation type="submission" date="2018-11" db="EMBL/GenBank/DDBJ databases">
        <authorList>
            <person name="Lopez-Roques C."/>
            <person name="Donnadieu C."/>
            <person name="Bouchez O."/>
            <person name="Klopp C."/>
            <person name="Cabau C."/>
            <person name="Zahm M."/>
        </authorList>
    </citation>
    <scope>NUCLEOTIDE SEQUENCE [LARGE SCALE GENOMIC DNA]</scope>
    <source>
        <strain evidence="9">RS831</strain>
        <tissue evidence="9">Whole body</tissue>
    </source>
</reference>
<dbReference type="CDD" id="cd09569">
    <property type="entry name" value="SAM_liprin-beta1_2_repeat3"/>
    <property type="match status" value="1"/>
</dbReference>
<dbReference type="InterPro" id="IPR037618">
    <property type="entry name" value="LIPB1/2_SAM_2nd"/>
</dbReference>
<dbReference type="Pfam" id="PF00536">
    <property type="entry name" value="SAM_1"/>
    <property type="match status" value="2"/>
</dbReference>
<feature type="domain" description="SAM" evidence="8">
    <location>
        <begin position="559"/>
        <end position="623"/>
    </location>
</feature>
<dbReference type="SUPFAM" id="SSF47769">
    <property type="entry name" value="SAM/Pointed domain"/>
    <property type="match status" value="3"/>
</dbReference>
<evidence type="ECO:0000256" key="7">
    <source>
        <dbReference type="SAM" id="MobiDB-lite"/>
    </source>
</evidence>
<feature type="compositionally biased region" description="Polar residues" evidence="7">
    <location>
        <begin position="479"/>
        <end position="494"/>
    </location>
</feature>
<dbReference type="EMBL" id="CM012442">
    <property type="protein sequence ID" value="RVE71401.1"/>
    <property type="molecule type" value="Genomic_DNA"/>
</dbReference>
<dbReference type="Pfam" id="PF07647">
    <property type="entry name" value="SAM_2"/>
    <property type="match status" value="1"/>
</dbReference>
<proteinExistence type="inferred from homology"/>
<dbReference type="Pfam" id="PF26022">
    <property type="entry name" value="CC_Liprin_beta"/>
    <property type="match status" value="1"/>
</dbReference>
<feature type="compositionally biased region" description="Basic and acidic residues" evidence="7">
    <location>
        <begin position="457"/>
        <end position="476"/>
    </location>
</feature>
<protein>
    <recommendedName>
        <fullName evidence="8">SAM domain-containing protein</fullName>
    </recommendedName>
</protein>
<dbReference type="FunFam" id="1.10.150.50:FF:000017">
    <property type="entry name" value="Liprin-beta-1 isoform 1"/>
    <property type="match status" value="1"/>
</dbReference>
<feature type="region of interest" description="Disordered" evidence="7">
    <location>
        <begin position="448"/>
        <end position="542"/>
    </location>
</feature>
<evidence type="ECO:0000256" key="2">
    <source>
        <dbReference type="ARBA" id="ARBA00022553"/>
    </source>
</evidence>
<keyword evidence="10" id="KW-1185">Reference proteome</keyword>
<dbReference type="CDD" id="cd09566">
    <property type="entry name" value="SAM_liprin-beta1_2_repeat2"/>
    <property type="match status" value="1"/>
</dbReference>
<keyword evidence="4 6" id="KW-0175">Coiled coil</keyword>
<dbReference type="PANTHER" id="PTHR12587:SF18">
    <property type="entry name" value="LIPRIN-BETA-2"/>
    <property type="match status" value="1"/>
</dbReference>
<organism evidence="9 10">
    <name type="scientific">Oryzias javanicus</name>
    <name type="common">Javanese ricefish</name>
    <name type="synonym">Aplocheilus javanicus</name>
    <dbReference type="NCBI Taxonomy" id="123683"/>
    <lineage>
        <taxon>Eukaryota</taxon>
        <taxon>Metazoa</taxon>
        <taxon>Chordata</taxon>
        <taxon>Craniata</taxon>
        <taxon>Vertebrata</taxon>
        <taxon>Euteleostomi</taxon>
        <taxon>Actinopterygii</taxon>
        <taxon>Neopterygii</taxon>
        <taxon>Teleostei</taxon>
        <taxon>Neoteleostei</taxon>
        <taxon>Acanthomorphata</taxon>
        <taxon>Ovalentaria</taxon>
        <taxon>Atherinomorphae</taxon>
        <taxon>Beloniformes</taxon>
        <taxon>Adrianichthyidae</taxon>
        <taxon>Oryziinae</taxon>
        <taxon>Oryzias</taxon>
    </lineage>
</organism>
<feature type="compositionally biased region" description="Basic residues" evidence="7">
    <location>
        <begin position="499"/>
        <end position="513"/>
    </location>
</feature>
<dbReference type="GO" id="GO:0005829">
    <property type="term" value="C:cytosol"/>
    <property type="evidence" value="ECO:0007669"/>
    <property type="project" value="UniProtKB-ARBA"/>
</dbReference>
<dbReference type="InterPro" id="IPR037619">
    <property type="entry name" value="LIPB1/2_SAM_3rd"/>
</dbReference>
<evidence type="ECO:0000313" key="10">
    <source>
        <dbReference type="Proteomes" id="UP000283210"/>
    </source>
</evidence>
<dbReference type="PANTHER" id="PTHR12587">
    <property type="entry name" value="LAR INTERACTING PROTEIN LIP -RELATED PROTEIN"/>
    <property type="match status" value="1"/>
</dbReference>
<dbReference type="Proteomes" id="UP000283210">
    <property type="component" value="Chromosome 6"/>
</dbReference>
<sequence>MEANIDFYRHFSWLRKVNFCSPANNETYQERLLRLEGDKESLVLQVSVLTDQVEAQGEKIRDLESSLEEHRQKLASTEEMLQQELMSRTSLETQKLDLMDEVSYLKLKLVSMEESHTNTHGPDPTDTKQDKAECVVNFISELQEQMCRFQAEISTRIQEKKALEEKEAQQGEPRGHPAWGCGPHVGLAGPEPGLSDSWNQSGGQTVHDLIQEVKQLKNKVDELEGQKNQYERKLRATKAEMSELQQLLASKDAEIECLQTQLLARDGSTNDNAKRDQEYQRLKVGMESLLASNDEKGRRIEELTVLLGQYRKMREVIALTQGSSEEELSGSLKLKAITHKAHSDMLRSEMSSRGSSPLLLSSSPFQRELESSFQNSLDTSLMSAGDIGFLNGSWHRRRLLSSSLEELQSGSLQKSPLTELNKYQTLPGKLRKKSEATAELSYDAHTDAEYSSPVKLSPDHDKNFTLKPSDKLDMLSDHSPLSSGVDSGQQSPVSPENRKTHRGIRKLWGKIRRSQSGSPVQLHDQEGGDFKRGGFRATAGPRLARSGKTRDLKLPFSKWSVDQVCDWLEDIGLGQYGLFARRWVSSGQTLLSASPQDLEKELSLKHPLHRKKLQLAIKTLTGKQAERSAELDYIWVTRWLDDIGLPQYKDQFNEGRVDGQMLQFLTVNDLLFLKVTSQLHHLSIKCAIHVLHVNKFNPNCLKRRPGNESQFSPSEVVQWSNHRVMEWLRSVDLAEYAPNLRGSGVHGGLIMLEPRFNADTLAMLLNISPQKTLLRRHLTTNFNNLVGEQAQQEKREYTEAPGYAPLSITAKVKPKKLGFSNLTHLRRRRSDESTDYVCPIESPSSQSGQSAANGVQVRPYAGFRGLSPILDREPARDQMVNAERTILQIEALSEGINNLTDRRQQQTTVTGPAGAPRTILCIRETAL</sequence>
<evidence type="ECO:0000259" key="8">
    <source>
        <dbReference type="PROSITE" id="PS50105"/>
    </source>
</evidence>
<comment type="similarity">
    <text evidence="1">Belongs to the liprin family. Liprin-beta subfamily.</text>
</comment>
<comment type="function">
    <text evidence="5">May regulate the disassembly of focal adhesions. Did not bind receptor-like tyrosine phosphatases type 2A.</text>
</comment>
<dbReference type="InterPro" id="IPR029515">
    <property type="entry name" value="Liprin"/>
</dbReference>
<dbReference type="OrthoDB" id="6516566at2759"/>
<dbReference type="FunFam" id="1.10.150.50:FF:000005">
    <property type="entry name" value="Liprin-beta-1 isoform 1"/>
    <property type="match status" value="1"/>
</dbReference>
<evidence type="ECO:0000256" key="5">
    <source>
        <dbReference type="ARBA" id="ARBA00060046"/>
    </source>
</evidence>
<feature type="coiled-coil region" evidence="6">
    <location>
        <begin position="206"/>
        <end position="261"/>
    </location>
</feature>
<feature type="coiled-coil region" evidence="6">
    <location>
        <begin position="25"/>
        <end position="87"/>
    </location>
</feature>
<feature type="compositionally biased region" description="Basic and acidic residues" evidence="7">
    <location>
        <begin position="161"/>
        <end position="175"/>
    </location>
</feature>
<dbReference type="SMART" id="SM00454">
    <property type="entry name" value="SAM"/>
    <property type="match status" value="3"/>
</dbReference>
<dbReference type="GO" id="GO:0007528">
    <property type="term" value="P:neuromuscular junction development"/>
    <property type="evidence" value="ECO:0007669"/>
    <property type="project" value="TreeGrafter"/>
</dbReference>
<dbReference type="InterPro" id="IPR037617">
    <property type="entry name" value="LIPB1/2_SAM_1"/>
</dbReference>
<dbReference type="PROSITE" id="PS50105">
    <property type="entry name" value="SAM_DOMAIN"/>
    <property type="match status" value="3"/>
</dbReference>
<dbReference type="CDD" id="cd09563">
    <property type="entry name" value="SAM_liprin-beta1_2_repeat1"/>
    <property type="match status" value="1"/>
</dbReference>
<dbReference type="FunFam" id="1.10.150.50:FF:000007">
    <property type="entry name" value="Liprin-beta-1 isoform 1"/>
    <property type="match status" value="1"/>
</dbReference>
<keyword evidence="2" id="KW-0597">Phosphoprotein</keyword>
<evidence type="ECO:0000256" key="3">
    <source>
        <dbReference type="ARBA" id="ARBA00022737"/>
    </source>
</evidence>
<dbReference type="InterPro" id="IPR058914">
    <property type="entry name" value="LIPB1/2_CC"/>
</dbReference>
<feature type="domain" description="SAM" evidence="8">
    <location>
        <begin position="719"/>
        <end position="750"/>
    </location>
</feature>
<evidence type="ECO:0000313" key="9">
    <source>
        <dbReference type="EMBL" id="RVE71401.1"/>
    </source>
</evidence>
<reference evidence="9 10" key="2">
    <citation type="submission" date="2019-01" db="EMBL/GenBank/DDBJ databases">
        <title>A chromosome length genome reference of the Java medaka (oryzias javanicus).</title>
        <authorList>
            <person name="Herpin A."/>
            <person name="Takehana Y."/>
            <person name="Naruse K."/>
            <person name="Ansai S."/>
            <person name="Kawaguchi M."/>
        </authorList>
    </citation>
    <scope>NUCLEOTIDE SEQUENCE [LARGE SCALE GENOMIC DNA]</scope>
    <source>
        <strain evidence="9">RS831</strain>
        <tissue evidence="9">Whole body</tissue>
    </source>
</reference>
<dbReference type="InterPro" id="IPR013761">
    <property type="entry name" value="SAM/pointed_sf"/>
</dbReference>
<evidence type="ECO:0000256" key="6">
    <source>
        <dbReference type="SAM" id="Coils"/>
    </source>
</evidence>
<dbReference type="GO" id="GO:0048786">
    <property type="term" value="C:presynaptic active zone"/>
    <property type="evidence" value="ECO:0007669"/>
    <property type="project" value="TreeGrafter"/>
</dbReference>
<feature type="domain" description="SAM" evidence="8">
    <location>
        <begin position="636"/>
        <end position="694"/>
    </location>
</feature>
<feature type="region of interest" description="Disordered" evidence="7">
    <location>
        <begin position="161"/>
        <end position="202"/>
    </location>
</feature>
<evidence type="ECO:0000256" key="4">
    <source>
        <dbReference type="ARBA" id="ARBA00023054"/>
    </source>
</evidence>
<evidence type="ECO:0000256" key="1">
    <source>
        <dbReference type="ARBA" id="ARBA00007547"/>
    </source>
</evidence>
<keyword evidence="3" id="KW-0677">Repeat</keyword>
<accession>A0A437D9H0</accession>
<dbReference type="AlphaFoldDB" id="A0A437D9H0"/>
<gene>
    <name evidence="9" type="ORF">OJAV_G00051610</name>
</gene>
<feature type="compositionally biased region" description="Basic and acidic residues" evidence="7">
    <location>
        <begin position="523"/>
        <end position="532"/>
    </location>
</feature>
<dbReference type="InterPro" id="IPR001660">
    <property type="entry name" value="SAM"/>
</dbReference>
<dbReference type="Gene3D" id="1.10.150.50">
    <property type="entry name" value="Transcription Factor, Ets-1"/>
    <property type="match status" value="3"/>
</dbReference>